<comment type="caution">
    <text evidence="1">The sequence shown here is derived from an EMBL/GenBank/DDBJ whole genome shotgun (WGS) entry which is preliminary data.</text>
</comment>
<dbReference type="Proteomes" id="UP001062846">
    <property type="component" value="Chromosome 5"/>
</dbReference>
<keyword evidence="2" id="KW-1185">Reference proteome</keyword>
<protein>
    <submittedName>
        <fullName evidence="1">Uncharacterized protein</fullName>
    </submittedName>
</protein>
<sequence>MSIPPLLKALIIISTFLHAQLVGVESSVERGQPTHNPIPNPISNQRQSQRLSSDAQEYLDAHNRIRRKKGVPPLQWDGKLAQYAQHWADQSINECNPHHHSHGPYGENNLWEQYDERTPTQVTQIWIDEKPNYDHVKMACKCQPERSKCMCGHYTQLVWSTTKAVGCGNVTCNNELGVLIVCSYNPPGSYQGENPFQYAHPLPSSKGGRKPRRKRHHRPQGALKDHI</sequence>
<accession>A0ACC0NTF7</accession>
<evidence type="ECO:0000313" key="2">
    <source>
        <dbReference type="Proteomes" id="UP001062846"/>
    </source>
</evidence>
<evidence type="ECO:0000313" key="1">
    <source>
        <dbReference type="EMBL" id="KAI8556495.1"/>
    </source>
</evidence>
<reference evidence="1" key="1">
    <citation type="submission" date="2022-02" db="EMBL/GenBank/DDBJ databases">
        <title>Plant Genome Project.</title>
        <authorList>
            <person name="Zhang R.-G."/>
        </authorList>
    </citation>
    <scope>NUCLEOTIDE SEQUENCE</scope>
    <source>
        <strain evidence="1">AT1</strain>
    </source>
</reference>
<dbReference type="EMBL" id="CM046392">
    <property type="protein sequence ID" value="KAI8556495.1"/>
    <property type="molecule type" value="Genomic_DNA"/>
</dbReference>
<name>A0ACC0NTF7_RHOML</name>
<organism evidence="1 2">
    <name type="scientific">Rhododendron molle</name>
    <name type="common">Chinese azalea</name>
    <name type="synonym">Azalea mollis</name>
    <dbReference type="NCBI Taxonomy" id="49168"/>
    <lineage>
        <taxon>Eukaryota</taxon>
        <taxon>Viridiplantae</taxon>
        <taxon>Streptophyta</taxon>
        <taxon>Embryophyta</taxon>
        <taxon>Tracheophyta</taxon>
        <taxon>Spermatophyta</taxon>
        <taxon>Magnoliopsida</taxon>
        <taxon>eudicotyledons</taxon>
        <taxon>Gunneridae</taxon>
        <taxon>Pentapetalae</taxon>
        <taxon>asterids</taxon>
        <taxon>Ericales</taxon>
        <taxon>Ericaceae</taxon>
        <taxon>Ericoideae</taxon>
        <taxon>Rhodoreae</taxon>
        <taxon>Rhododendron</taxon>
    </lineage>
</organism>
<proteinExistence type="predicted"/>
<gene>
    <name evidence="1" type="ORF">RHMOL_Rhmol05G0257400</name>
</gene>